<comment type="caution">
    <text evidence="1">The sequence shown here is derived from an EMBL/GenBank/DDBJ whole genome shotgun (WGS) entry which is preliminary data.</text>
</comment>
<dbReference type="EMBL" id="AYYY01000011">
    <property type="protein sequence ID" value="KRM62115.1"/>
    <property type="molecule type" value="Genomic_DNA"/>
</dbReference>
<accession>A0A0R2AGD5</accession>
<gene>
    <name evidence="1" type="ORF">FC26_GL000848</name>
</gene>
<evidence type="ECO:0000313" key="1">
    <source>
        <dbReference type="EMBL" id="KRM62115.1"/>
    </source>
</evidence>
<reference evidence="1 2" key="1">
    <citation type="journal article" date="2015" name="Genome Announc.">
        <title>Expanding the biotechnology potential of lactobacilli through comparative genomics of 213 strains and associated genera.</title>
        <authorList>
            <person name="Sun Z."/>
            <person name="Harris H.M."/>
            <person name="McCann A."/>
            <person name="Guo C."/>
            <person name="Argimon S."/>
            <person name="Zhang W."/>
            <person name="Yang X."/>
            <person name="Jeffery I.B."/>
            <person name="Cooney J.C."/>
            <person name="Kagawa T.F."/>
            <person name="Liu W."/>
            <person name="Song Y."/>
            <person name="Salvetti E."/>
            <person name="Wrobel A."/>
            <person name="Rasinkangas P."/>
            <person name="Parkhill J."/>
            <person name="Rea M.C."/>
            <person name="O'Sullivan O."/>
            <person name="Ritari J."/>
            <person name="Douillard F.P."/>
            <person name="Paul Ross R."/>
            <person name="Yang R."/>
            <person name="Briner A.E."/>
            <person name="Felis G.E."/>
            <person name="de Vos W.M."/>
            <person name="Barrangou R."/>
            <person name="Klaenhammer T.R."/>
            <person name="Caufield P.W."/>
            <person name="Cui Y."/>
            <person name="Zhang H."/>
            <person name="O'Toole P.W."/>
        </authorList>
    </citation>
    <scope>NUCLEOTIDE SEQUENCE [LARGE SCALE GENOMIC DNA]</scope>
    <source>
        <strain evidence="1 2">DSM 20634</strain>
    </source>
</reference>
<proteinExistence type="predicted"/>
<name>A0A0R2AGD5_9LACO</name>
<dbReference type="PATRIC" id="fig|1423813.3.peg.869"/>
<dbReference type="AlphaFoldDB" id="A0A0R2AGD5"/>
<evidence type="ECO:0000313" key="2">
    <source>
        <dbReference type="Proteomes" id="UP000051733"/>
    </source>
</evidence>
<organism evidence="1 2">
    <name type="scientific">Paucilactobacillus vaccinostercus DSM 20634</name>
    <dbReference type="NCBI Taxonomy" id="1423813"/>
    <lineage>
        <taxon>Bacteria</taxon>
        <taxon>Bacillati</taxon>
        <taxon>Bacillota</taxon>
        <taxon>Bacilli</taxon>
        <taxon>Lactobacillales</taxon>
        <taxon>Lactobacillaceae</taxon>
        <taxon>Paucilactobacillus</taxon>
    </lineage>
</organism>
<keyword evidence="2" id="KW-1185">Reference proteome</keyword>
<sequence>MSGTFVVPENITSIKEGSGYIQFSGSGTGTLSHLKLEKGSIATPWTPAPEDVLK</sequence>
<dbReference type="Proteomes" id="UP000051733">
    <property type="component" value="Unassembled WGS sequence"/>
</dbReference>
<protein>
    <submittedName>
        <fullName evidence="1">Uncharacterized protein</fullName>
    </submittedName>
</protein>